<dbReference type="PANTHER" id="PTHR22878:SF69">
    <property type="entry name" value="DYNEIN HEAVY CHAIN"/>
    <property type="match status" value="1"/>
</dbReference>
<dbReference type="EMBL" id="JAHFZB010000006">
    <property type="protein sequence ID" value="KAK6488880.1"/>
    <property type="molecule type" value="Genomic_DNA"/>
</dbReference>
<evidence type="ECO:0000313" key="3">
    <source>
        <dbReference type="Proteomes" id="UP001369086"/>
    </source>
</evidence>
<feature type="domain" description="Dynein heavy chain ATP-binding dynein motor region" evidence="1">
    <location>
        <begin position="31"/>
        <end position="97"/>
    </location>
</feature>
<dbReference type="Proteomes" id="UP001369086">
    <property type="component" value="Unassembled WGS sequence"/>
</dbReference>
<accession>A0ABR0ZVP0</accession>
<dbReference type="InterPro" id="IPR027417">
    <property type="entry name" value="P-loop_NTPase"/>
</dbReference>
<evidence type="ECO:0000313" key="2">
    <source>
        <dbReference type="EMBL" id="KAK6488880.1"/>
    </source>
</evidence>
<dbReference type="Gene3D" id="3.40.50.300">
    <property type="entry name" value="P-loop containing nucleotide triphosphate hydrolases"/>
    <property type="match status" value="1"/>
</dbReference>
<dbReference type="InterPro" id="IPR026983">
    <property type="entry name" value="DHC"/>
</dbReference>
<gene>
    <name evidence="2" type="ORF">HHUSO_G7837</name>
</gene>
<reference evidence="2 3" key="1">
    <citation type="submission" date="2021-05" db="EMBL/GenBank/DDBJ databases">
        <authorList>
            <person name="Zahm M."/>
            <person name="Klopp C."/>
            <person name="Cabau C."/>
            <person name="Kuhl H."/>
            <person name="Suciu R."/>
            <person name="Ciorpac M."/>
            <person name="Holostenco D."/>
            <person name="Gessner J."/>
            <person name="Wuertz S."/>
            <person name="Hohne C."/>
            <person name="Stock M."/>
            <person name="Gislard M."/>
            <person name="Lluch J."/>
            <person name="Milhes M."/>
            <person name="Lampietro C."/>
            <person name="Lopez Roques C."/>
            <person name="Donnadieu C."/>
            <person name="Du K."/>
            <person name="Schartl M."/>
            <person name="Guiguen Y."/>
        </authorList>
    </citation>
    <scope>NUCLEOTIDE SEQUENCE [LARGE SCALE GENOMIC DNA]</scope>
    <source>
        <strain evidence="2">Hh-F2</strain>
        <tissue evidence="2">Blood</tissue>
    </source>
</reference>
<dbReference type="PANTHER" id="PTHR22878">
    <property type="entry name" value="DYNEIN HEAVY CHAIN 6, AXONEMAL-LIKE-RELATED"/>
    <property type="match status" value="1"/>
</dbReference>
<keyword evidence="3" id="KW-1185">Reference proteome</keyword>
<name>A0ABR0ZVP0_HUSHU</name>
<protein>
    <submittedName>
        <fullName evidence="2">Dynein heavy chain 14</fullName>
    </submittedName>
</protein>
<dbReference type="InterPro" id="IPR035706">
    <property type="entry name" value="AAA_9"/>
</dbReference>
<evidence type="ECO:0000259" key="1">
    <source>
        <dbReference type="Pfam" id="PF12781"/>
    </source>
</evidence>
<organism evidence="2 3">
    <name type="scientific">Huso huso</name>
    <name type="common">Beluga</name>
    <name type="synonym">Acipenser huso</name>
    <dbReference type="NCBI Taxonomy" id="61971"/>
    <lineage>
        <taxon>Eukaryota</taxon>
        <taxon>Metazoa</taxon>
        <taxon>Chordata</taxon>
        <taxon>Craniata</taxon>
        <taxon>Vertebrata</taxon>
        <taxon>Euteleostomi</taxon>
        <taxon>Actinopterygii</taxon>
        <taxon>Chondrostei</taxon>
        <taxon>Acipenseriformes</taxon>
        <taxon>Acipenseridae</taxon>
        <taxon>Huso</taxon>
    </lineage>
</organism>
<dbReference type="Pfam" id="PF12781">
    <property type="entry name" value="AAA_9"/>
    <property type="match status" value="1"/>
</dbReference>
<sequence>MVQEWLGFWNAKSIPISSEYTLITTMTEKTQWQNEGLPPDQNSTENVILVKNGGHWPLFIDPQGQTYKWICQMEGDKLNKVFASDPNYMKTVETAIQ</sequence>
<proteinExistence type="predicted"/>
<comment type="caution">
    <text evidence="2">The sequence shown here is derived from an EMBL/GenBank/DDBJ whole genome shotgun (WGS) entry which is preliminary data.</text>
</comment>